<accession>A0A9D1YCZ9</accession>
<comment type="caution">
    <text evidence="1">The sequence shown here is derived from an EMBL/GenBank/DDBJ whole genome shotgun (WGS) entry which is preliminary data.</text>
</comment>
<evidence type="ECO:0000313" key="1">
    <source>
        <dbReference type="EMBL" id="HIY22091.1"/>
    </source>
</evidence>
<dbReference type="AlphaFoldDB" id="A0A9D1YCZ9"/>
<reference evidence="1" key="2">
    <citation type="submission" date="2021-04" db="EMBL/GenBank/DDBJ databases">
        <authorList>
            <person name="Gilroy R."/>
        </authorList>
    </citation>
    <scope>NUCLEOTIDE SEQUENCE</scope>
    <source>
        <strain evidence="1">ChiBcec16_6824</strain>
    </source>
</reference>
<evidence type="ECO:0000313" key="2">
    <source>
        <dbReference type="Proteomes" id="UP000823868"/>
    </source>
</evidence>
<reference evidence="1" key="1">
    <citation type="journal article" date="2021" name="PeerJ">
        <title>Extensive microbial diversity within the chicken gut microbiome revealed by metagenomics and culture.</title>
        <authorList>
            <person name="Gilroy R."/>
            <person name="Ravi A."/>
            <person name="Getino M."/>
            <person name="Pursley I."/>
            <person name="Horton D.L."/>
            <person name="Alikhan N.F."/>
            <person name="Baker D."/>
            <person name="Gharbi K."/>
            <person name="Hall N."/>
            <person name="Watson M."/>
            <person name="Adriaenssens E.M."/>
            <person name="Foster-Nyarko E."/>
            <person name="Jarju S."/>
            <person name="Secka A."/>
            <person name="Antonio M."/>
            <person name="Oren A."/>
            <person name="Chaudhuri R.R."/>
            <person name="La Ragione R."/>
            <person name="Hildebrand F."/>
            <person name="Pallen M.J."/>
        </authorList>
    </citation>
    <scope>NUCLEOTIDE SEQUENCE</scope>
    <source>
        <strain evidence="1">ChiBcec16_6824</strain>
    </source>
</reference>
<dbReference type="EMBL" id="DXDX01000171">
    <property type="protein sequence ID" value="HIY22091.1"/>
    <property type="molecule type" value="Genomic_DNA"/>
</dbReference>
<sequence length="226" mass="24570">MTAEGWIFTAEELMVLLSVLSAPALYGFWAHTPEDSGKVLTAANRLTARGVLTAGPGGFQLAEGELRPLLAPLCAPERVFCLSPKEEGRPQVCYALSGGDFTGCEAVLVQSGAVRLFSRPAKEWFQELEEREVLSPFARRFPAARRRTEPLEPLFDRSAEELLEWPGAAFLLEEWDPQSRQVCRRTLITAGPGGEGAVVCTPEKSVRTNDAAGAVALTAPQEEDEP</sequence>
<dbReference type="Proteomes" id="UP000823868">
    <property type="component" value="Unassembled WGS sequence"/>
</dbReference>
<protein>
    <submittedName>
        <fullName evidence="1">Uncharacterized protein</fullName>
    </submittedName>
</protein>
<proteinExistence type="predicted"/>
<organism evidence="1 2">
    <name type="scientific">Candidatus Flavonifractor merdigallinarum</name>
    <dbReference type="NCBI Taxonomy" id="2838589"/>
    <lineage>
        <taxon>Bacteria</taxon>
        <taxon>Bacillati</taxon>
        <taxon>Bacillota</taxon>
        <taxon>Clostridia</taxon>
        <taxon>Eubacteriales</taxon>
        <taxon>Oscillospiraceae</taxon>
        <taxon>Flavonifractor</taxon>
    </lineage>
</organism>
<gene>
    <name evidence="1" type="ORF">H9841_09350</name>
</gene>
<name>A0A9D1YCZ9_9FIRM</name>